<dbReference type="WBParaSite" id="Gr19_v10_g13157.t1">
    <property type="protein sequence ID" value="Gr19_v10_g13157.t1"/>
    <property type="gene ID" value="Gr19_v10_g13157"/>
</dbReference>
<accession>A0A914H2W6</accession>
<evidence type="ECO:0000313" key="2">
    <source>
        <dbReference type="Proteomes" id="UP000887572"/>
    </source>
</evidence>
<organism evidence="2 3">
    <name type="scientific">Globodera rostochiensis</name>
    <name type="common">Golden nematode worm</name>
    <name type="synonym">Heterodera rostochiensis</name>
    <dbReference type="NCBI Taxonomy" id="31243"/>
    <lineage>
        <taxon>Eukaryota</taxon>
        <taxon>Metazoa</taxon>
        <taxon>Ecdysozoa</taxon>
        <taxon>Nematoda</taxon>
        <taxon>Chromadorea</taxon>
        <taxon>Rhabditida</taxon>
        <taxon>Tylenchina</taxon>
        <taxon>Tylenchomorpha</taxon>
        <taxon>Tylenchoidea</taxon>
        <taxon>Heteroderidae</taxon>
        <taxon>Heteroderinae</taxon>
        <taxon>Globodera</taxon>
    </lineage>
</organism>
<dbReference type="Proteomes" id="UP000887572">
    <property type="component" value="Unplaced"/>
</dbReference>
<proteinExistence type="predicted"/>
<protein>
    <submittedName>
        <fullName evidence="3">Uncharacterized protein</fullName>
    </submittedName>
</protein>
<feature type="region of interest" description="Disordered" evidence="1">
    <location>
        <begin position="84"/>
        <end position="113"/>
    </location>
</feature>
<evidence type="ECO:0000313" key="3">
    <source>
        <dbReference type="WBParaSite" id="Gr19_v10_g13157.t1"/>
    </source>
</evidence>
<evidence type="ECO:0000256" key="1">
    <source>
        <dbReference type="SAM" id="MobiDB-lite"/>
    </source>
</evidence>
<dbReference type="AlphaFoldDB" id="A0A914H2W6"/>
<sequence length="113" mass="12277">MTDRIFTYERATSGEEKKGGRGIVIVGIKAISKKQQPEDKCFPTLDTVCSAAVDGGAMGPIWGGKIEIGRSIWGMDGLVDVPPAIRGKRETERVGQREDSPKMTRRLGTAWNG</sequence>
<name>A0A914H2W6_GLORO</name>
<feature type="compositionally biased region" description="Basic and acidic residues" evidence="1">
    <location>
        <begin position="87"/>
        <end position="102"/>
    </location>
</feature>
<keyword evidence="2" id="KW-1185">Reference proteome</keyword>
<reference evidence="3" key="1">
    <citation type="submission" date="2022-11" db="UniProtKB">
        <authorList>
            <consortium name="WormBaseParasite"/>
        </authorList>
    </citation>
    <scope>IDENTIFICATION</scope>
</reference>